<dbReference type="eggNOG" id="COG0477">
    <property type="taxonomic scope" value="Bacteria"/>
</dbReference>
<feature type="transmembrane region" description="Helical" evidence="6">
    <location>
        <begin position="235"/>
        <end position="252"/>
    </location>
</feature>
<evidence type="ECO:0000256" key="1">
    <source>
        <dbReference type="ARBA" id="ARBA00004651"/>
    </source>
</evidence>
<evidence type="ECO:0000256" key="3">
    <source>
        <dbReference type="ARBA" id="ARBA00022692"/>
    </source>
</evidence>
<evidence type="ECO:0000313" key="9">
    <source>
        <dbReference type="Proteomes" id="UP000027946"/>
    </source>
</evidence>
<feature type="transmembrane region" description="Helical" evidence="6">
    <location>
        <begin position="328"/>
        <end position="348"/>
    </location>
</feature>
<keyword evidence="5 6" id="KW-0472">Membrane</keyword>
<feature type="transmembrane region" description="Helical" evidence="6">
    <location>
        <begin position="40"/>
        <end position="58"/>
    </location>
</feature>
<dbReference type="EMBL" id="JJMM01000002">
    <property type="protein sequence ID" value="KDR96492.1"/>
    <property type="molecule type" value="Genomic_DNA"/>
</dbReference>
<evidence type="ECO:0000313" key="8">
    <source>
        <dbReference type="EMBL" id="KDR96492.1"/>
    </source>
</evidence>
<dbReference type="GO" id="GO:0022857">
    <property type="term" value="F:transmembrane transporter activity"/>
    <property type="evidence" value="ECO:0007669"/>
    <property type="project" value="InterPro"/>
</dbReference>
<gene>
    <name evidence="8" type="ORF">CLIT_2c00980</name>
</gene>
<evidence type="ECO:0000256" key="2">
    <source>
        <dbReference type="ARBA" id="ARBA00022448"/>
    </source>
</evidence>
<feature type="transmembrane region" description="Helical" evidence="6">
    <location>
        <begin position="289"/>
        <end position="308"/>
    </location>
</feature>
<dbReference type="Gene3D" id="1.20.1250.20">
    <property type="entry name" value="MFS general substrate transporter like domains"/>
    <property type="match status" value="1"/>
</dbReference>
<feature type="transmembrane region" description="Helical" evidence="6">
    <location>
        <begin position="7"/>
        <end position="28"/>
    </location>
</feature>
<feature type="transmembrane region" description="Helical" evidence="6">
    <location>
        <begin position="132"/>
        <end position="151"/>
    </location>
</feature>
<dbReference type="InterPro" id="IPR020846">
    <property type="entry name" value="MFS_dom"/>
</dbReference>
<dbReference type="InterPro" id="IPR011701">
    <property type="entry name" value="MFS"/>
</dbReference>
<sequence length="394" mass="44035">MNKMRNIYLMYVIVFLQGFVFYGPVATLFRQARGLSMSEIFFIESISWVLMIILEVPWGWFSDRFGYKKTLVLANILFFVSKIVFYMSHSFGMFLFERVLLSVVMSGLSGCDIALIYSSIKENEVQNVFGRYSAFGTLGFFMACISSSFIIPISLEFTALFTIFPYALAAILSLFLEEVKDFKKESPKFRESFTQAFKDTSIIIFIISIGLVMEVFQAVTVFLNQSQYLKSGIDPRYFGAILASVQMIRLFSAKSDNMSKKFGNTGAIIILNATMVISCVILIFTSNAILSIISVTFISLCAALIGPIETDIKNKHIRVSSRATILSIYSMSSGMISSLGNVIIGKAADYSIEMGFATCCAMSILGLALMLIYHRNTSQNSVEILMELKNNKSV</sequence>
<dbReference type="STRING" id="1121324.CLIT_2c00980"/>
<dbReference type="GO" id="GO:0005886">
    <property type="term" value="C:plasma membrane"/>
    <property type="evidence" value="ECO:0007669"/>
    <property type="project" value="UniProtKB-SubCell"/>
</dbReference>
<dbReference type="Proteomes" id="UP000027946">
    <property type="component" value="Unassembled WGS sequence"/>
</dbReference>
<keyword evidence="4 6" id="KW-1133">Transmembrane helix</keyword>
<keyword evidence="2" id="KW-0813">Transport</keyword>
<feature type="transmembrane region" description="Helical" evidence="6">
    <location>
        <begin position="70"/>
        <end position="87"/>
    </location>
</feature>
<feature type="transmembrane region" description="Helical" evidence="6">
    <location>
        <begin position="354"/>
        <end position="373"/>
    </location>
</feature>
<dbReference type="AlphaFoldDB" id="A0A069RQN8"/>
<dbReference type="PROSITE" id="PS50850">
    <property type="entry name" value="MFS"/>
    <property type="match status" value="1"/>
</dbReference>
<protein>
    <submittedName>
        <fullName evidence="8">Major facilitator superfamily protein</fullName>
    </submittedName>
</protein>
<evidence type="ECO:0000256" key="5">
    <source>
        <dbReference type="ARBA" id="ARBA00023136"/>
    </source>
</evidence>
<keyword evidence="3 6" id="KW-0812">Transmembrane</keyword>
<keyword evidence="9" id="KW-1185">Reference proteome</keyword>
<feature type="domain" description="Major facilitator superfamily (MFS) profile" evidence="7">
    <location>
        <begin position="3"/>
        <end position="378"/>
    </location>
</feature>
<comment type="caution">
    <text evidence="8">The sequence shown here is derived from an EMBL/GenBank/DDBJ whole genome shotgun (WGS) entry which is preliminary data.</text>
</comment>
<reference evidence="8 9" key="1">
    <citation type="submission" date="2014-03" db="EMBL/GenBank/DDBJ databases">
        <title>Genome sequence of Clostridium litorale W6, DSM 5388.</title>
        <authorList>
            <person name="Poehlein A."/>
            <person name="Jagirdar A."/>
            <person name="Khonsari B."/>
            <person name="Chibani C.M."/>
            <person name="Gutierrez Gutierrez D.A."/>
            <person name="Davydova E."/>
            <person name="Alghaithi H.S."/>
            <person name="Nair K.P."/>
            <person name="Dhamotharan K."/>
            <person name="Chandran L."/>
            <person name="G W."/>
            <person name="Daniel R."/>
        </authorList>
    </citation>
    <scope>NUCLEOTIDE SEQUENCE [LARGE SCALE GENOMIC DNA]</scope>
    <source>
        <strain evidence="8 9">W6</strain>
    </source>
</reference>
<evidence type="ECO:0000259" key="7">
    <source>
        <dbReference type="PROSITE" id="PS50850"/>
    </source>
</evidence>
<dbReference type="InterPro" id="IPR053160">
    <property type="entry name" value="MFS_DHA3_Transporter"/>
</dbReference>
<organism evidence="8 9">
    <name type="scientific">Peptoclostridium litorale DSM 5388</name>
    <dbReference type="NCBI Taxonomy" id="1121324"/>
    <lineage>
        <taxon>Bacteria</taxon>
        <taxon>Bacillati</taxon>
        <taxon>Bacillota</taxon>
        <taxon>Clostridia</taxon>
        <taxon>Peptostreptococcales</taxon>
        <taxon>Peptoclostridiaceae</taxon>
        <taxon>Peptoclostridium</taxon>
    </lineage>
</organism>
<feature type="transmembrane region" description="Helical" evidence="6">
    <location>
        <begin position="157"/>
        <end position="179"/>
    </location>
</feature>
<dbReference type="PANTHER" id="PTHR23530:SF1">
    <property type="entry name" value="PERMEASE, MAJOR FACILITATOR SUPERFAMILY-RELATED"/>
    <property type="match status" value="1"/>
</dbReference>
<name>A0A069RQN8_PEPLI</name>
<feature type="transmembrane region" description="Helical" evidence="6">
    <location>
        <begin position="200"/>
        <end position="223"/>
    </location>
</feature>
<dbReference type="SUPFAM" id="SSF103473">
    <property type="entry name" value="MFS general substrate transporter"/>
    <property type="match status" value="1"/>
</dbReference>
<dbReference type="Pfam" id="PF07690">
    <property type="entry name" value="MFS_1"/>
    <property type="match status" value="1"/>
</dbReference>
<comment type="subcellular location">
    <subcellularLocation>
        <location evidence="1">Cell membrane</location>
        <topology evidence="1">Multi-pass membrane protein</topology>
    </subcellularLocation>
</comment>
<dbReference type="PANTHER" id="PTHR23530">
    <property type="entry name" value="TRANSPORT PROTEIN-RELATED"/>
    <property type="match status" value="1"/>
</dbReference>
<feature type="transmembrane region" description="Helical" evidence="6">
    <location>
        <begin position="264"/>
        <end position="283"/>
    </location>
</feature>
<feature type="transmembrane region" description="Helical" evidence="6">
    <location>
        <begin position="99"/>
        <end position="120"/>
    </location>
</feature>
<accession>A0A069RQN8</accession>
<dbReference type="OrthoDB" id="1642828at2"/>
<proteinExistence type="predicted"/>
<evidence type="ECO:0000256" key="6">
    <source>
        <dbReference type="SAM" id="Phobius"/>
    </source>
</evidence>
<dbReference type="InterPro" id="IPR036259">
    <property type="entry name" value="MFS_trans_sf"/>
</dbReference>
<evidence type="ECO:0000256" key="4">
    <source>
        <dbReference type="ARBA" id="ARBA00022989"/>
    </source>
</evidence>